<dbReference type="InterPro" id="IPR007667">
    <property type="entry name" value="Hypoxia_induced_domain"/>
</dbReference>
<dbReference type="GO" id="GO:0097250">
    <property type="term" value="P:mitochondrial respirasome assembly"/>
    <property type="evidence" value="ECO:0007669"/>
    <property type="project" value="TreeGrafter"/>
</dbReference>
<dbReference type="Proteomes" id="UP001140217">
    <property type="component" value="Unassembled WGS sequence"/>
</dbReference>
<evidence type="ECO:0000256" key="4">
    <source>
        <dbReference type="ARBA" id="ARBA00023128"/>
    </source>
</evidence>
<keyword evidence="4" id="KW-0496">Mitochondrion</keyword>
<protein>
    <submittedName>
        <fullName evidence="9">Respiratory supercomplex factor 1, mitochondrial</fullName>
    </submittedName>
</protein>
<dbReference type="PANTHER" id="PTHR12297:SF3">
    <property type="entry name" value="HIG1 DOMAIN FAMILY MEMBER 1A"/>
    <property type="match status" value="1"/>
</dbReference>
<dbReference type="PROSITE" id="PS51503">
    <property type="entry name" value="HIG1"/>
    <property type="match status" value="1"/>
</dbReference>
<feature type="domain" description="HIG1" evidence="8">
    <location>
        <begin position="1"/>
        <end position="80"/>
    </location>
</feature>
<keyword evidence="5 7" id="KW-0472">Membrane</keyword>
<comment type="subcellular location">
    <subcellularLocation>
        <location evidence="1">Mitochondrion membrane</location>
    </subcellularLocation>
</comment>
<accession>A0A9W8H5P7</accession>
<evidence type="ECO:0000313" key="9">
    <source>
        <dbReference type="EMBL" id="KAJ2778441.1"/>
    </source>
</evidence>
<gene>
    <name evidence="9" type="primary">RCF1</name>
    <name evidence="9" type="ORF">H4R18_004601</name>
</gene>
<dbReference type="AlphaFoldDB" id="A0A9W8H5P7"/>
<evidence type="ECO:0000256" key="3">
    <source>
        <dbReference type="ARBA" id="ARBA00022989"/>
    </source>
</evidence>
<sequence>MIGGSRTITGKLREEPLVPLGVAATVAAFLYASWGIHRNNTRMTQWGMRGRVAMQGLTLVALVGYGLYGARSYNAQRRGDVRQLDWEKLEREAAAAEGAAAPATPKPRSVFASEQPRSQE</sequence>
<reference evidence="9" key="1">
    <citation type="submission" date="2022-07" db="EMBL/GenBank/DDBJ databases">
        <title>Phylogenomic reconstructions and comparative analyses of Kickxellomycotina fungi.</title>
        <authorList>
            <person name="Reynolds N.K."/>
            <person name="Stajich J.E."/>
            <person name="Barry K."/>
            <person name="Grigoriev I.V."/>
            <person name="Crous P."/>
            <person name="Smith M.E."/>
        </authorList>
    </citation>
    <scope>NUCLEOTIDE SEQUENCE</scope>
    <source>
        <strain evidence="9">NBRC 105414</strain>
    </source>
</reference>
<dbReference type="Gene3D" id="6.10.140.1320">
    <property type="match status" value="1"/>
</dbReference>
<dbReference type="GO" id="GO:0031966">
    <property type="term" value="C:mitochondrial membrane"/>
    <property type="evidence" value="ECO:0007669"/>
    <property type="project" value="UniProtKB-SubCell"/>
</dbReference>
<keyword evidence="10" id="KW-1185">Reference proteome</keyword>
<name>A0A9W8H5P7_9FUNG</name>
<proteinExistence type="predicted"/>
<comment type="caution">
    <text evidence="9">The sequence shown here is derived from an EMBL/GenBank/DDBJ whole genome shotgun (WGS) entry which is preliminary data.</text>
</comment>
<evidence type="ECO:0000256" key="7">
    <source>
        <dbReference type="SAM" id="Phobius"/>
    </source>
</evidence>
<evidence type="ECO:0000256" key="6">
    <source>
        <dbReference type="SAM" id="MobiDB-lite"/>
    </source>
</evidence>
<feature type="region of interest" description="Disordered" evidence="6">
    <location>
        <begin position="93"/>
        <end position="120"/>
    </location>
</feature>
<evidence type="ECO:0000259" key="8">
    <source>
        <dbReference type="PROSITE" id="PS51503"/>
    </source>
</evidence>
<keyword evidence="2 7" id="KW-0812">Transmembrane</keyword>
<keyword evidence="3 7" id="KW-1133">Transmembrane helix</keyword>
<dbReference type="EMBL" id="JANBUL010000229">
    <property type="protein sequence ID" value="KAJ2778441.1"/>
    <property type="molecule type" value="Genomic_DNA"/>
</dbReference>
<dbReference type="PANTHER" id="PTHR12297">
    <property type="entry name" value="HYPOXIA-INDUCBILE GENE 1 HIG1 -RELATED"/>
    <property type="match status" value="1"/>
</dbReference>
<evidence type="ECO:0000256" key="2">
    <source>
        <dbReference type="ARBA" id="ARBA00022692"/>
    </source>
</evidence>
<evidence type="ECO:0000256" key="1">
    <source>
        <dbReference type="ARBA" id="ARBA00004325"/>
    </source>
</evidence>
<organism evidence="9 10">
    <name type="scientific">Coemansia javaensis</name>
    <dbReference type="NCBI Taxonomy" id="2761396"/>
    <lineage>
        <taxon>Eukaryota</taxon>
        <taxon>Fungi</taxon>
        <taxon>Fungi incertae sedis</taxon>
        <taxon>Zoopagomycota</taxon>
        <taxon>Kickxellomycotina</taxon>
        <taxon>Kickxellomycetes</taxon>
        <taxon>Kickxellales</taxon>
        <taxon>Kickxellaceae</taxon>
        <taxon>Coemansia</taxon>
    </lineage>
</organism>
<feature type="transmembrane region" description="Helical" evidence="7">
    <location>
        <begin position="48"/>
        <end position="68"/>
    </location>
</feature>
<feature type="transmembrane region" description="Helical" evidence="7">
    <location>
        <begin position="16"/>
        <end position="36"/>
    </location>
</feature>
<dbReference type="InterPro" id="IPR050355">
    <property type="entry name" value="RCF1"/>
</dbReference>
<dbReference type="Pfam" id="PF04588">
    <property type="entry name" value="HIG_1_N"/>
    <property type="match status" value="1"/>
</dbReference>
<evidence type="ECO:0000313" key="10">
    <source>
        <dbReference type="Proteomes" id="UP001140217"/>
    </source>
</evidence>
<evidence type="ECO:0000256" key="5">
    <source>
        <dbReference type="ARBA" id="ARBA00023136"/>
    </source>
</evidence>
<dbReference type="OrthoDB" id="6604018at2759"/>